<dbReference type="OrthoDB" id="1735686at2759"/>
<proteinExistence type="predicted"/>
<comment type="caution">
    <text evidence="2">The sequence shown here is derived from an EMBL/GenBank/DDBJ whole genome shotgun (WGS) entry which is preliminary data.</text>
</comment>
<evidence type="ECO:0000313" key="2">
    <source>
        <dbReference type="EMBL" id="GFS33482.1"/>
    </source>
</evidence>
<organism evidence="2 3">
    <name type="scientific">Actinidia rufa</name>
    <dbReference type="NCBI Taxonomy" id="165716"/>
    <lineage>
        <taxon>Eukaryota</taxon>
        <taxon>Viridiplantae</taxon>
        <taxon>Streptophyta</taxon>
        <taxon>Embryophyta</taxon>
        <taxon>Tracheophyta</taxon>
        <taxon>Spermatophyta</taxon>
        <taxon>Magnoliopsida</taxon>
        <taxon>eudicotyledons</taxon>
        <taxon>Gunneridae</taxon>
        <taxon>Pentapetalae</taxon>
        <taxon>asterids</taxon>
        <taxon>Ericales</taxon>
        <taxon>Actinidiaceae</taxon>
        <taxon>Actinidia</taxon>
    </lineage>
</organism>
<evidence type="ECO:0000259" key="1">
    <source>
        <dbReference type="Pfam" id="PF25313"/>
    </source>
</evidence>
<gene>
    <name evidence="2" type="ORF">Acr_00g0028710</name>
</gene>
<dbReference type="PANTHER" id="PTHR16266">
    <property type="entry name" value="WD REPEAT DOMAIN 9"/>
    <property type="match status" value="1"/>
</dbReference>
<dbReference type="InterPro" id="IPR052060">
    <property type="entry name" value="Bromo_WD_repeat"/>
</dbReference>
<dbReference type="Pfam" id="PF25313">
    <property type="entry name" value="BRWD_AD"/>
    <property type="match status" value="1"/>
</dbReference>
<dbReference type="GO" id="GO:0008360">
    <property type="term" value="P:regulation of cell shape"/>
    <property type="evidence" value="ECO:0007669"/>
    <property type="project" value="TreeGrafter"/>
</dbReference>
<dbReference type="GO" id="GO:0006357">
    <property type="term" value="P:regulation of transcription by RNA polymerase II"/>
    <property type="evidence" value="ECO:0007669"/>
    <property type="project" value="TreeGrafter"/>
</dbReference>
<dbReference type="InterPro" id="IPR057451">
    <property type="entry name" value="BRWD/PHIP_AD"/>
</dbReference>
<accession>A0A7J0DED0</accession>
<dbReference type="PROSITE" id="PS51257">
    <property type="entry name" value="PROKAR_LIPOPROTEIN"/>
    <property type="match status" value="1"/>
</dbReference>
<dbReference type="PANTHER" id="PTHR16266:SF17">
    <property type="entry name" value="BRWD3"/>
    <property type="match status" value="1"/>
</dbReference>
<feature type="domain" description="BRWD/PHIP ancillary-like" evidence="1">
    <location>
        <begin position="196"/>
        <end position="295"/>
    </location>
</feature>
<name>A0A7J0DED0_9ERIC</name>
<reference evidence="3" key="1">
    <citation type="submission" date="2019-07" db="EMBL/GenBank/DDBJ databases">
        <title>De Novo Assembly of kiwifruit Actinidia rufa.</title>
        <authorList>
            <person name="Sugita-Konishi S."/>
            <person name="Sato K."/>
            <person name="Mori E."/>
            <person name="Abe Y."/>
            <person name="Kisaki G."/>
            <person name="Hamano K."/>
            <person name="Suezawa K."/>
            <person name="Otani M."/>
            <person name="Fukuda T."/>
            <person name="Manabe T."/>
            <person name="Gomi K."/>
            <person name="Tabuchi M."/>
            <person name="Akimitsu K."/>
            <person name="Kataoka I."/>
        </authorList>
    </citation>
    <scope>NUCLEOTIDE SEQUENCE [LARGE SCALE GENOMIC DNA]</scope>
    <source>
        <strain evidence="3">cv. Fuchu</strain>
    </source>
</reference>
<dbReference type="AlphaFoldDB" id="A0A7J0DED0"/>
<dbReference type="GO" id="GO:0007010">
    <property type="term" value="P:cytoskeleton organization"/>
    <property type="evidence" value="ECO:0007669"/>
    <property type="project" value="TreeGrafter"/>
</dbReference>
<sequence length="296" mass="33096">MEIKLRWGEFKGRSSKPDLLPTDASPGFCASSYACEENKNDTTVHAKPESEFGFPCPSSQIQDCGGKLLRGLAGLMKWENPPPKPIKLRIKSKKVSRDPESPSQLKFITPRDVLTRAGEEAEGCDQPSHGWGKIKLINHNYDSGSDIPEADAIRRTRSMGLKATSRENAMNHTFKQDEGGRYIPLLGDEVIYLRQKNIRAVEFCLVEGLRYCQVPGAGDGGCKIALTFTDPSSSVLGEGFKFTLAELKDFPDFVVERTRYDAAILRNWTCRDECKVWWRDPSGEGGSWWKGWIVSS</sequence>
<dbReference type="GO" id="GO:0005634">
    <property type="term" value="C:nucleus"/>
    <property type="evidence" value="ECO:0007669"/>
    <property type="project" value="TreeGrafter"/>
</dbReference>
<protein>
    <submittedName>
        <fullName evidence="2">WD40 domain-containing protein</fullName>
    </submittedName>
</protein>
<keyword evidence="3" id="KW-1185">Reference proteome</keyword>
<dbReference type="Proteomes" id="UP000585474">
    <property type="component" value="Unassembled WGS sequence"/>
</dbReference>
<evidence type="ECO:0000313" key="3">
    <source>
        <dbReference type="Proteomes" id="UP000585474"/>
    </source>
</evidence>
<dbReference type="EMBL" id="BJWL01000190">
    <property type="protein sequence ID" value="GFS33482.1"/>
    <property type="molecule type" value="Genomic_DNA"/>
</dbReference>